<organism evidence="2 3">
    <name type="scientific">Zootermopsis nevadensis</name>
    <name type="common">Dampwood termite</name>
    <dbReference type="NCBI Taxonomy" id="136037"/>
    <lineage>
        <taxon>Eukaryota</taxon>
        <taxon>Metazoa</taxon>
        <taxon>Ecdysozoa</taxon>
        <taxon>Arthropoda</taxon>
        <taxon>Hexapoda</taxon>
        <taxon>Insecta</taxon>
        <taxon>Pterygota</taxon>
        <taxon>Neoptera</taxon>
        <taxon>Polyneoptera</taxon>
        <taxon>Dictyoptera</taxon>
        <taxon>Blattodea</taxon>
        <taxon>Blattoidea</taxon>
        <taxon>Termitoidae</taxon>
        <taxon>Termopsidae</taxon>
        <taxon>Zootermopsis</taxon>
    </lineage>
</organism>
<reference evidence="2 3" key="1">
    <citation type="journal article" date="2014" name="Nat. Commun.">
        <title>Molecular traces of alternative social organization in a termite genome.</title>
        <authorList>
            <person name="Terrapon N."/>
            <person name="Li C."/>
            <person name="Robertson H.M."/>
            <person name="Ji L."/>
            <person name="Meng X."/>
            <person name="Booth W."/>
            <person name="Chen Z."/>
            <person name="Childers C.P."/>
            <person name="Glastad K.M."/>
            <person name="Gokhale K."/>
            <person name="Gowin J."/>
            <person name="Gronenberg W."/>
            <person name="Hermansen R.A."/>
            <person name="Hu H."/>
            <person name="Hunt B.G."/>
            <person name="Huylmans A.K."/>
            <person name="Khalil S.M."/>
            <person name="Mitchell R.D."/>
            <person name="Munoz-Torres M.C."/>
            <person name="Mustard J.A."/>
            <person name="Pan H."/>
            <person name="Reese J.T."/>
            <person name="Scharf M.E."/>
            <person name="Sun F."/>
            <person name="Vogel H."/>
            <person name="Xiao J."/>
            <person name="Yang W."/>
            <person name="Yang Z."/>
            <person name="Yang Z."/>
            <person name="Zhou J."/>
            <person name="Zhu J."/>
            <person name="Brent C.S."/>
            <person name="Elsik C.G."/>
            <person name="Goodisman M.A."/>
            <person name="Liberles D.A."/>
            <person name="Roe R.M."/>
            <person name="Vargo E.L."/>
            <person name="Vilcinskas A."/>
            <person name="Wang J."/>
            <person name="Bornberg-Bauer E."/>
            <person name="Korb J."/>
            <person name="Zhang G."/>
            <person name="Liebig J."/>
        </authorList>
    </citation>
    <scope>NUCLEOTIDE SEQUENCE [LARGE SCALE GENOMIC DNA]</scope>
    <source>
        <tissue evidence="2">Whole organism</tissue>
    </source>
</reference>
<evidence type="ECO:0000313" key="3">
    <source>
        <dbReference type="Proteomes" id="UP000027135"/>
    </source>
</evidence>
<protein>
    <submittedName>
        <fullName evidence="2">Uncharacterized protein</fullName>
    </submittedName>
</protein>
<dbReference type="eggNOG" id="ENOG502S9AM">
    <property type="taxonomic scope" value="Eukaryota"/>
</dbReference>
<dbReference type="AlphaFoldDB" id="A0A067RCQ0"/>
<proteinExistence type="predicted"/>
<feature type="region of interest" description="Disordered" evidence="1">
    <location>
        <begin position="1"/>
        <end position="31"/>
    </location>
</feature>
<dbReference type="Proteomes" id="UP000027135">
    <property type="component" value="Unassembled WGS sequence"/>
</dbReference>
<feature type="compositionally biased region" description="Pro residues" evidence="1">
    <location>
        <begin position="1"/>
        <end position="11"/>
    </location>
</feature>
<accession>A0A067RCQ0</accession>
<evidence type="ECO:0000313" key="2">
    <source>
        <dbReference type="EMBL" id="KDR17696.1"/>
    </source>
</evidence>
<dbReference type="EMBL" id="KK852723">
    <property type="protein sequence ID" value="KDR17696.1"/>
    <property type="molecule type" value="Genomic_DNA"/>
</dbReference>
<evidence type="ECO:0000256" key="1">
    <source>
        <dbReference type="SAM" id="MobiDB-lite"/>
    </source>
</evidence>
<dbReference type="OrthoDB" id="6426610at2759"/>
<dbReference type="InParanoid" id="A0A067RCQ0"/>
<sequence>MSGQQPPPQPPHRGGWGRMPPSPSPVPFLPVSPYAPSPPPIMSARRLPGSPVPPMAMPSMSPLFGCPSPARLPSRMAAPGTPYIPCPRPRWPSPLPPGVPLPPGPRPYRLTPVQSPTPVICPSPEYFYSPYPEPEYVGVPLEPPGPPLEYEDATQAGLSTAAIIASQSQDYVDEKLAEYQATIHQLQVFRPPPNPQAGSPPLVGCQRLPIQYLRSCPPHLKADSTPSLRLRHAVLTKGHT</sequence>
<keyword evidence="3" id="KW-1185">Reference proteome</keyword>
<dbReference type="STRING" id="136037.A0A067RCQ0"/>
<name>A0A067RCQ0_ZOONE</name>
<feature type="compositionally biased region" description="Pro residues" evidence="1">
    <location>
        <begin position="20"/>
        <end position="31"/>
    </location>
</feature>
<dbReference type="OMA" id="GYIQCPR"/>
<gene>
    <name evidence="2" type="ORF">L798_08097</name>
</gene>